<dbReference type="EMBL" id="VSSQ01110325">
    <property type="protein sequence ID" value="MPN48211.1"/>
    <property type="molecule type" value="Genomic_DNA"/>
</dbReference>
<evidence type="ECO:0000313" key="1">
    <source>
        <dbReference type="EMBL" id="MPN48211.1"/>
    </source>
</evidence>
<proteinExistence type="predicted"/>
<organism evidence="1">
    <name type="scientific">bioreactor metagenome</name>
    <dbReference type="NCBI Taxonomy" id="1076179"/>
    <lineage>
        <taxon>unclassified sequences</taxon>
        <taxon>metagenomes</taxon>
        <taxon>ecological metagenomes</taxon>
    </lineage>
</organism>
<protein>
    <submittedName>
        <fullName evidence="1">Uncharacterized protein</fullName>
    </submittedName>
</protein>
<gene>
    <name evidence="1" type="ORF">SDC9_195816</name>
</gene>
<accession>A0A645IA46</accession>
<sequence length="133" mass="14044">MFDRDARIDAPHALRGGGGFRLAEVFFRGVKLAVEVVFVKGVAVDKNEPAYAGAGENFCYPASEAAAAGDRRAGFKQLSLPLKPKGTDRALITRGTHPAAQRGYLRFAHGKAAQRGRFAADLQRDDGGASAAG</sequence>
<dbReference type="AlphaFoldDB" id="A0A645IA46"/>
<reference evidence="1" key="1">
    <citation type="submission" date="2019-08" db="EMBL/GenBank/DDBJ databases">
        <authorList>
            <person name="Kucharzyk K."/>
            <person name="Murdoch R.W."/>
            <person name="Higgins S."/>
            <person name="Loffler F."/>
        </authorList>
    </citation>
    <scope>NUCLEOTIDE SEQUENCE</scope>
</reference>
<comment type="caution">
    <text evidence="1">The sequence shown here is derived from an EMBL/GenBank/DDBJ whole genome shotgun (WGS) entry which is preliminary data.</text>
</comment>
<name>A0A645IA46_9ZZZZ</name>